<feature type="signal peptide" evidence="1">
    <location>
        <begin position="1"/>
        <end position="24"/>
    </location>
</feature>
<name>A0ABW6A0H6_9BACT</name>
<protein>
    <submittedName>
        <fullName evidence="2">Uncharacterized protein</fullName>
    </submittedName>
</protein>
<comment type="caution">
    <text evidence="2">The sequence shown here is derived from an EMBL/GenBank/DDBJ whole genome shotgun (WGS) entry which is preliminary data.</text>
</comment>
<keyword evidence="1" id="KW-0732">Signal</keyword>
<keyword evidence="3" id="KW-1185">Reference proteome</keyword>
<sequence length="95" mass="10622">MKRKSPMAYIIVCCLLLLRSTVQAQVSYPGVSVALTKDNKVIPTKDHGTGSVVTQLLVNEHPGFCIVFHNKVSFHEPEEVIHHIRFYAPQPVQPS</sequence>
<accession>A0ABW6A0H6</accession>
<evidence type="ECO:0000313" key="2">
    <source>
        <dbReference type="EMBL" id="MFD2918519.1"/>
    </source>
</evidence>
<gene>
    <name evidence="2" type="ORF">ACFS6H_02285</name>
</gene>
<evidence type="ECO:0000256" key="1">
    <source>
        <dbReference type="SAM" id="SignalP"/>
    </source>
</evidence>
<feature type="chain" id="PRO_5045773195" evidence="1">
    <location>
        <begin position="25"/>
        <end position="95"/>
    </location>
</feature>
<dbReference type="Proteomes" id="UP001597511">
    <property type="component" value="Unassembled WGS sequence"/>
</dbReference>
<dbReference type="EMBL" id="JBHUOZ010000001">
    <property type="protein sequence ID" value="MFD2918519.1"/>
    <property type="molecule type" value="Genomic_DNA"/>
</dbReference>
<organism evidence="2 3">
    <name type="scientific">Terrimonas rubra</name>
    <dbReference type="NCBI Taxonomy" id="1035890"/>
    <lineage>
        <taxon>Bacteria</taxon>
        <taxon>Pseudomonadati</taxon>
        <taxon>Bacteroidota</taxon>
        <taxon>Chitinophagia</taxon>
        <taxon>Chitinophagales</taxon>
        <taxon>Chitinophagaceae</taxon>
        <taxon>Terrimonas</taxon>
    </lineage>
</organism>
<dbReference type="RefSeq" id="WP_386094799.1">
    <property type="nucleotide sequence ID" value="NZ_JBHUOZ010000001.1"/>
</dbReference>
<proteinExistence type="predicted"/>
<evidence type="ECO:0000313" key="3">
    <source>
        <dbReference type="Proteomes" id="UP001597511"/>
    </source>
</evidence>
<reference evidence="3" key="1">
    <citation type="journal article" date="2019" name="Int. J. Syst. Evol. Microbiol.">
        <title>The Global Catalogue of Microorganisms (GCM) 10K type strain sequencing project: providing services to taxonomists for standard genome sequencing and annotation.</title>
        <authorList>
            <consortium name="The Broad Institute Genomics Platform"/>
            <consortium name="The Broad Institute Genome Sequencing Center for Infectious Disease"/>
            <person name="Wu L."/>
            <person name="Ma J."/>
        </authorList>
    </citation>
    <scope>NUCLEOTIDE SEQUENCE [LARGE SCALE GENOMIC DNA]</scope>
    <source>
        <strain evidence="3">KCTC 23299</strain>
    </source>
</reference>